<evidence type="ECO:0000259" key="6">
    <source>
        <dbReference type="Pfam" id="PF01593"/>
    </source>
</evidence>
<comment type="similarity">
    <text evidence="4">Belongs to the carotenoid/retinoid oxidoreductase family.</text>
</comment>
<accession>Q8NMY1</accession>
<feature type="compositionally biased region" description="Pro residues" evidence="5">
    <location>
        <begin position="355"/>
        <end position="366"/>
    </location>
</feature>
<evidence type="ECO:0000313" key="7">
    <source>
        <dbReference type="EMBL" id="BAB99825.1"/>
    </source>
</evidence>
<evidence type="ECO:0000256" key="2">
    <source>
        <dbReference type="ARBA" id="ARBA00022746"/>
    </source>
</evidence>
<sequence>MERSVSKMTKAVVIGGGLAGLATTALLLREGYEVHLVEQNEHLGGRAGTFELDGFRWDTGPSWYLMPDAMSHFFKLCGTSIDDHLDLVPLEPAYRVIDDHGEFIDVTSDIDAMAELFESREPGAGAKLRTYIDSATQVYNLAIDGFLYTNFTNFIPYLSPGMLRLLPKLLASLSTSLKVKVNTQFRDTKLRQILSYPAVFLSSDPSHTPALYHLMSHTDLVQGVSYPRGGFTAFIKALISLIDDAVLHLGTPVSAITTQGRNATGVQVGSEFIEADIVISCADQHHTETQLLPASLCAKPETSWKNKQPGLSTVLVLAGVKGEHTLLFPPTGTKISAKFSTAPPQNSRLQNPSRSPRPPQQIPMPHPKATRTSSSWSQYPPMSPLVTGPLTEKNLTWWAGSQ</sequence>
<dbReference type="eggNOG" id="COG1233">
    <property type="taxonomic scope" value="Bacteria"/>
</dbReference>
<feature type="region of interest" description="Disordered" evidence="5">
    <location>
        <begin position="335"/>
        <end position="402"/>
    </location>
</feature>
<protein>
    <submittedName>
        <fullName evidence="7">Phytoene dehydrogenase and related proteins</fullName>
        <ecNumber evidence="7">1.3.-.-</ecNumber>
    </submittedName>
</protein>
<keyword evidence="8" id="KW-1185">Reference proteome</keyword>
<dbReference type="AlphaFoldDB" id="Q8NMY1"/>
<evidence type="ECO:0000313" key="8">
    <source>
        <dbReference type="Proteomes" id="UP000000582"/>
    </source>
</evidence>
<feature type="domain" description="Amine oxidase" evidence="6">
    <location>
        <begin position="18"/>
        <end position="298"/>
    </location>
</feature>
<dbReference type="Gene3D" id="3.50.50.60">
    <property type="entry name" value="FAD/NAD(P)-binding domain"/>
    <property type="match status" value="2"/>
</dbReference>
<keyword evidence="3 4" id="KW-0560">Oxidoreductase</keyword>
<dbReference type="EC" id="1.3.-.-" evidence="7"/>
<dbReference type="PANTHER" id="PTHR43734:SF1">
    <property type="entry name" value="PHYTOENE DESATURASE"/>
    <property type="match status" value="1"/>
</dbReference>
<dbReference type="EMBL" id="BA000036">
    <property type="protein sequence ID" value="BAB99825.1"/>
    <property type="molecule type" value="Genomic_DNA"/>
</dbReference>
<dbReference type="Pfam" id="PF01593">
    <property type="entry name" value="Amino_oxidase"/>
    <property type="match status" value="1"/>
</dbReference>
<dbReference type="STRING" id="196627.cg2670"/>
<dbReference type="KEGG" id="cgl:Cgl2432"/>
<dbReference type="InterPro" id="IPR036188">
    <property type="entry name" value="FAD/NAD-bd_sf"/>
</dbReference>
<evidence type="ECO:0000256" key="1">
    <source>
        <dbReference type="ARBA" id="ARBA00004829"/>
    </source>
</evidence>
<proteinExistence type="inferred from homology"/>
<gene>
    <name evidence="7" type="ordered locus">Cgl2432</name>
</gene>
<dbReference type="GO" id="GO:0016117">
    <property type="term" value="P:carotenoid biosynthetic process"/>
    <property type="evidence" value="ECO:0007669"/>
    <property type="project" value="UniProtKB-KW"/>
</dbReference>
<dbReference type="Proteomes" id="UP000000582">
    <property type="component" value="Chromosome"/>
</dbReference>
<reference evidence="8" key="1">
    <citation type="journal article" date="2003" name="Appl. Microbiol. Biotechnol.">
        <title>The Corynebacterium glutamicum genome: features and impacts on biotechnological processes.</title>
        <authorList>
            <person name="Ikeda M."/>
            <person name="Nakagawa S."/>
        </authorList>
    </citation>
    <scope>NUCLEOTIDE SEQUENCE [LARGE SCALE GENOMIC DNA]</scope>
    <source>
        <strain evidence="8">ATCC 13032 / DSM 20300 / BCRC 11384 / JCM 1318 / LMG 3730 / NCIMB 10025</strain>
    </source>
</reference>
<evidence type="ECO:0000256" key="3">
    <source>
        <dbReference type="ARBA" id="ARBA00023002"/>
    </source>
</evidence>
<dbReference type="GO" id="GO:0016491">
    <property type="term" value="F:oxidoreductase activity"/>
    <property type="evidence" value="ECO:0007669"/>
    <property type="project" value="UniProtKB-KW"/>
</dbReference>
<feature type="compositionally biased region" description="Polar residues" evidence="5">
    <location>
        <begin position="370"/>
        <end position="380"/>
    </location>
</feature>
<dbReference type="SUPFAM" id="SSF51905">
    <property type="entry name" value="FAD/NAD(P)-binding domain"/>
    <property type="match status" value="1"/>
</dbReference>
<dbReference type="InterPro" id="IPR014105">
    <property type="entry name" value="Carotenoid/retinoid_OxRdtase"/>
</dbReference>
<dbReference type="HOGENOM" id="CLU_697772_0_0_11"/>
<dbReference type="NCBIfam" id="TIGR02734">
    <property type="entry name" value="crtI_fam"/>
    <property type="match status" value="1"/>
</dbReference>
<dbReference type="BioCyc" id="CORYNE:G18NG-12031-MONOMER"/>
<dbReference type="InterPro" id="IPR002937">
    <property type="entry name" value="Amino_oxidase"/>
</dbReference>
<name>Q8NMY1_CORGL</name>
<dbReference type="PANTHER" id="PTHR43734">
    <property type="entry name" value="PHYTOENE DESATURASE"/>
    <property type="match status" value="1"/>
</dbReference>
<comment type="pathway">
    <text evidence="1 4">Carotenoid biosynthesis.</text>
</comment>
<evidence type="ECO:0000256" key="4">
    <source>
        <dbReference type="RuleBase" id="RU362075"/>
    </source>
</evidence>
<organism evidence="7 8">
    <name type="scientific">Corynebacterium glutamicum (strain ATCC 13032 / DSM 20300 / JCM 1318 / BCRC 11384 / CCUG 27702 / LMG 3730 / NBRC 12168 / NCIMB 10025 / NRRL B-2784 / 534)</name>
    <dbReference type="NCBI Taxonomy" id="196627"/>
    <lineage>
        <taxon>Bacteria</taxon>
        <taxon>Bacillati</taxon>
        <taxon>Actinomycetota</taxon>
        <taxon>Actinomycetes</taxon>
        <taxon>Mycobacteriales</taxon>
        <taxon>Corynebacteriaceae</taxon>
        <taxon>Corynebacterium</taxon>
    </lineage>
</organism>
<evidence type="ECO:0000256" key="5">
    <source>
        <dbReference type="SAM" id="MobiDB-lite"/>
    </source>
</evidence>
<keyword evidence="2 4" id="KW-0125">Carotenoid biosynthesis</keyword>